<accession>A0A9J6NXK3</accession>
<evidence type="ECO:0000313" key="5">
    <source>
        <dbReference type="Proteomes" id="UP001056429"/>
    </source>
</evidence>
<dbReference type="Gene3D" id="2.60.40.3630">
    <property type="match status" value="4"/>
</dbReference>
<dbReference type="Gene3D" id="2.60.40.4270">
    <property type="entry name" value="Listeria-Bacteroides repeat domain"/>
    <property type="match status" value="2"/>
</dbReference>
<feature type="domain" description="Ig-like" evidence="3">
    <location>
        <begin position="1565"/>
        <end position="1631"/>
    </location>
</feature>
<sequence length="1960" mass="210112">MKRKRFKSCMSLIITFVFILTLVPYQNVFAEELAEVEQIQSAAPLEDNISVTNNSAADDTVEAIELTEAEIVKVKDAEMFTVSFEVDGGSSVDSQSVVYNGKVIQPAKPSKEGYIFDGWYVDNKYETGFDFENTVITEDTTIYAKWEKDESELTEVEQIQSAAPLKENIIITNNSDADDTVEVTGIMEGCSVKVYDAASGGNLLETAVAVKIETTTSASISIPQLGKDTGKVYISVTSTDKSESKRIEKSYDAERYNVSFEVDGGSSVESQTVTYNEKASRSEEISKEGYIFNGWYVDNKYETGFDFENTVITEDTTIYAKWEKDESELTTLNTESTDNWQNYASDSFAGGDGSVDDPYQIATAEELAHLADSVNEGKEPAKKYYKLTDDINLEAHEWVPIGKDFNNSFKGYFDGNGKQINNLWIGTDSKPNSEYDNVGLFGLIKSATIKNVGVSVNINCYNKKIKGSGMGTYDGGLVGVSYFSYISNSYVEGDVTNSNVMEIGGLVGTSIGSKIRNSYATVDLTGGEESKLGGFAGSRSDCTFINVYYNSNAAQIVNGSQGVSKKGAGDDDYGITALTEMEMKALAGTEGDLVDKLNERDGIEWDITEREEWACSDWKEWAIIDGKNYGFPTFKDIELVPILDSIAITTPATKQSYKVGEELDITGMVVTGTYSDGNKQGETITEDNITGFDSSAVASSQTLTVTINGKTATFTITVDKADGPALTGVTSDDAANTITGMTDDMEFSTDGENWTRYSTEISNLPDLTGNVELQVRIAETATHKAGQETTFGFTGQMVLDVSIDNVVITSSGDYTIIGNTKVNTIKVDPNVMEANITLDNVNVDVSETNDACAFDIGDGASVNITLKEGRTNTFKSGSTKAGIKVETPVGGTAGSLIIDGTGNLIAIGGRNYENSGPGAGIGGNGRKDEEGIAITPASGNITINSGNIEATGGDGDYYTGAGIGGGAAVNDGSTGAYKKGYAGNGGSTTIHGGNVTAIGGSTSYRFSGAGIGGGSGYYSGIAGEVLIDGGVVNAKSGNGKFVSSAIGAGYSNVRDRIETSHIIIEGTAVVNTSTPDSIKWSSPNIGSYRNTQITIGGSATIKAVAGTRKYSKAYGEIFCDTLKITGTPKITVLSVNKIGDKQVGKDVVPIYANTITSSVPIISGIFSEPLSTTSSTDVKIVGGNTTNTQMVSLPANYASFAKTVESEGSYIGTIENNVLQEIETLNHNFNLTKGLKNYNVKVVPVLNSIAITTPATKLVYKVGESLDISGMIVTGSYSDGTTKVETITEGNVTGFDSSVAVESQTLTVTVNGKTMTYEISVDKAEGPAVTGVTSDDAANTITGMTRDMEFSSDGENWTRYNTEMSLLPDLTGNVALQVRFAGTATHTAGPATTFNFTVETLNGIEITTLPTKLSYKVGDDLDISGMVVTGSYSDGTTKIETISEGNVTGFDSSAVASTQTLTVTINRKTATITISVDKAAGPALIGVISDDTANTITGMTRDMEFSIDGVNWEYYSTEISILPDLTGRVALQVRIAETATHKAGPATTFNFTVETLNSIEITTLPTKLSYKVGDDLDISGMVVKGSYSDGTTKIETISEGNVTGFDSSAVASSQRLTVTINGKTATFTISVDKADGPAVTGVTSDDAANTITGITRNMEFSIDGVNWEYYSTEISNLPDLTGRVALQVRIAETATHKAGPATTFNFTVTKRPEDRDDWYRPTHDDNSNNDSSKKKEIAKKKKATKKLNKSVDRVNITVNEGSRITNNQEVTLHLEDTGLKSANVKYMMISNTGDFKDAKWVKYSPDMKWLLDEGNGIKNVFIKFKDKDDNISEIINFKVILETDEKLVDNKNQTDKEEAKSTGDTLIFTKESGYEYTEGQWTNEYVEFDFHDTVEATVNDYSYSLDGGKTWKSSKHGEITEEGIIIVKYKTVDKEGNNVLNEAIIKVDKTPPVGDFTWDF</sequence>
<organism evidence="4 5">
    <name type="scientific">Oceanirhabdus seepicola</name>
    <dbReference type="NCBI Taxonomy" id="2828781"/>
    <lineage>
        <taxon>Bacteria</taxon>
        <taxon>Bacillati</taxon>
        <taxon>Bacillota</taxon>
        <taxon>Clostridia</taxon>
        <taxon>Eubacteriales</taxon>
        <taxon>Clostridiaceae</taxon>
        <taxon>Oceanirhabdus</taxon>
    </lineage>
</organism>
<dbReference type="Gene3D" id="2.160.20.110">
    <property type="match status" value="1"/>
</dbReference>
<gene>
    <name evidence="4" type="ORF">KDK92_01285</name>
</gene>
<dbReference type="Pfam" id="PF07523">
    <property type="entry name" value="Big_3"/>
    <property type="match status" value="4"/>
</dbReference>
<feature type="region of interest" description="Disordered" evidence="2">
    <location>
        <begin position="1713"/>
        <end position="1748"/>
    </location>
</feature>
<dbReference type="EMBL" id="JAGSOJ010000001">
    <property type="protein sequence ID" value="MCM1988357.1"/>
    <property type="molecule type" value="Genomic_DNA"/>
</dbReference>
<evidence type="ECO:0000259" key="3">
    <source>
        <dbReference type="Pfam" id="PF07523"/>
    </source>
</evidence>
<dbReference type="Pfam" id="PF09479">
    <property type="entry name" value="Flg_new"/>
    <property type="match status" value="2"/>
</dbReference>
<dbReference type="RefSeq" id="WP_250857227.1">
    <property type="nucleotide sequence ID" value="NZ_JAGSOJ010000001.1"/>
</dbReference>
<feature type="domain" description="Ig-like" evidence="3">
    <location>
        <begin position="1410"/>
        <end position="1476"/>
    </location>
</feature>
<dbReference type="Proteomes" id="UP001056429">
    <property type="component" value="Unassembled WGS sequence"/>
</dbReference>
<evidence type="ECO:0000313" key="4">
    <source>
        <dbReference type="EMBL" id="MCM1988357.1"/>
    </source>
</evidence>
<evidence type="ECO:0000256" key="1">
    <source>
        <dbReference type="ARBA" id="ARBA00004196"/>
    </source>
</evidence>
<feature type="domain" description="Ig-like" evidence="3">
    <location>
        <begin position="651"/>
        <end position="718"/>
    </location>
</feature>
<protein>
    <submittedName>
        <fullName evidence="4">Bacterial Ig-like domain-containing protein</fullName>
    </submittedName>
</protein>
<keyword evidence="5" id="KW-1185">Reference proteome</keyword>
<dbReference type="GO" id="GO:0030313">
    <property type="term" value="C:cell envelope"/>
    <property type="evidence" value="ECO:0007669"/>
    <property type="project" value="UniProtKB-SubCell"/>
</dbReference>
<feature type="domain" description="Ig-like" evidence="3">
    <location>
        <begin position="1255"/>
        <end position="1321"/>
    </location>
</feature>
<proteinExistence type="predicted"/>
<comment type="subcellular location">
    <subcellularLocation>
        <location evidence="1">Cell envelope</location>
    </subcellularLocation>
</comment>
<comment type="caution">
    <text evidence="4">The sequence shown here is derived from an EMBL/GenBank/DDBJ whole genome shotgun (WGS) entry which is preliminary data.</text>
</comment>
<reference evidence="4" key="2">
    <citation type="submission" date="2021-04" db="EMBL/GenBank/DDBJ databases">
        <authorList>
            <person name="Dong X."/>
        </authorList>
    </citation>
    <scope>NUCLEOTIDE SEQUENCE</scope>
    <source>
        <strain evidence="4">ZWT</strain>
    </source>
</reference>
<dbReference type="InterPro" id="IPR042229">
    <property type="entry name" value="Listeria/Bacterioides_rpt_sf"/>
</dbReference>
<evidence type="ECO:0000256" key="2">
    <source>
        <dbReference type="SAM" id="MobiDB-lite"/>
    </source>
</evidence>
<feature type="compositionally biased region" description="Basic and acidic residues" evidence="2">
    <location>
        <begin position="1713"/>
        <end position="1735"/>
    </location>
</feature>
<dbReference type="InterPro" id="IPR013378">
    <property type="entry name" value="InlB-like_B-rpt"/>
</dbReference>
<reference evidence="4" key="1">
    <citation type="journal article" date="2021" name="mSystems">
        <title>Bacteria and Archaea Synergistically Convert Glycine Betaine to Biogenic Methane in the Formosa Cold Seep of the South China Sea.</title>
        <authorList>
            <person name="Li L."/>
            <person name="Zhang W."/>
            <person name="Zhang S."/>
            <person name="Song L."/>
            <person name="Sun Q."/>
            <person name="Zhang H."/>
            <person name="Xiang H."/>
            <person name="Dong X."/>
        </authorList>
    </citation>
    <scope>NUCLEOTIDE SEQUENCE</scope>
    <source>
        <strain evidence="4">ZWT</strain>
    </source>
</reference>
<feature type="compositionally biased region" description="Basic residues" evidence="2">
    <location>
        <begin position="1736"/>
        <end position="1748"/>
    </location>
</feature>
<name>A0A9J6NXK3_9CLOT</name>
<dbReference type="InterPro" id="IPR022038">
    <property type="entry name" value="Ig-like_bact"/>
</dbReference>
<dbReference type="NCBIfam" id="TIGR02543">
    <property type="entry name" value="List_Bact_rpt"/>
    <property type="match status" value="2"/>
</dbReference>